<accession>A0A401P955</accession>
<dbReference type="GO" id="GO:0036297">
    <property type="term" value="P:interstrand cross-link repair"/>
    <property type="evidence" value="ECO:0007669"/>
    <property type="project" value="InterPro"/>
</dbReference>
<protein>
    <recommendedName>
        <fullName evidence="3">Fanconi anemia group F protein</fullName>
    </recommendedName>
</protein>
<dbReference type="STRING" id="75743.A0A401P955"/>
<dbReference type="Gene3D" id="1.25.40.490">
    <property type="match status" value="1"/>
</dbReference>
<dbReference type="AlphaFoldDB" id="A0A401P955"/>
<sequence>MEALLDNLARFAEVLAVARSPWAGDWGEAEARRAFQWAGYLERLKQRLEGAPGAREALGRHLRSLGSPLQRLEELGGEALSEALLCNPAASAAAFHRAAAWRREAGGGEGAAWPAALGRAVRAKAAAGLLTGGGGDEWETGAQILRQRLEESLRGPGELPERRAACEELLNRAVSVGGEEAVAGLLLAGPGGGGEAGQLVQSWLLGDGARAPPARDWLLGDGARAPPARDGLLGDEARAPLLAARHPAFGQRHLGRLRDWGRGLHYDASRAAWAPRPCWQRLLEHFTALLQGPPPARELAERALRSWKRRDGDFEVWGISVWTDLLLALKM</sequence>
<dbReference type="GO" id="GO:0043240">
    <property type="term" value="C:Fanconi anaemia nuclear complex"/>
    <property type="evidence" value="ECO:0007669"/>
    <property type="project" value="InterPro"/>
</dbReference>
<dbReference type="EMBL" id="BFAA01004612">
    <property type="protein sequence ID" value="GCB69691.1"/>
    <property type="molecule type" value="Genomic_DNA"/>
</dbReference>
<name>A0A401P955_SCYTO</name>
<keyword evidence="2" id="KW-1185">Reference proteome</keyword>
<dbReference type="OrthoDB" id="6429998at2759"/>
<reference evidence="1 2" key="1">
    <citation type="journal article" date="2018" name="Nat. Ecol. Evol.">
        <title>Shark genomes provide insights into elasmobranch evolution and the origin of vertebrates.</title>
        <authorList>
            <person name="Hara Y"/>
            <person name="Yamaguchi K"/>
            <person name="Onimaru K"/>
            <person name="Kadota M"/>
            <person name="Koyanagi M"/>
            <person name="Keeley SD"/>
            <person name="Tatsumi K"/>
            <person name="Tanaka K"/>
            <person name="Motone F"/>
            <person name="Kageyama Y"/>
            <person name="Nozu R"/>
            <person name="Adachi N"/>
            <person name="Nishimura O"/>
            <person name="Nakagawa R"/>
            <person name="Tanegashima C"/>
            <person name="Kiyatake I"/>
            <person name="Matsumoto R"/>
            <person name="Murakumo K"/>
            <person name="Nishida K"/>
            <person name="Terakita A"/>
            <person name="Kuratani S"/>
            <person name="Sato K"/>
            <person name="Hyodo S Kuraku.S."/>
        </authorList>
    </citation>
    <scope>NUCLEOTIDE SEQUENCE [LARGE SCALE GENOMIC DNA]</scope>
</reference>
<dbReference type="OMA" id="LQWARYL"/>
<organism evidence="1 2">
    <name type="scientific">Scyliorhinus torazame</name>
    <name type="common">Cloudy catshark</name>
    <name type="synonym">Catulus torazame</name>
    <dbReference type="NCBI Taxonomy" id="75743"/>
    <lineage>
        <taxon>Eukaryota</taxon>
        <taxon>Metazoa</taxon>
        <taxon>Chordata</taxon>
        <taxon>Craniata</taxon>
        <taxon>Vertebrata</taxon>
        <taxon>Chondrichthyes</taxon>
        <taxon>Elasmobranchii</taxon>
        <taxon>Galeomorphii</taxon>
        <taxon>Galeoidea</taxon>
        <taxon>Carcharhiniformes</taxon>
        <taxon>Scyliorhinidae</taxon>
        <taxon>Scyliorhinus</taxon>
    </lineage>
</organism>
<dbReference type="InterPro" id="IPR038505">
    <property type="entry name" value="FANCF_C_sf"/>
</dbReference>
<evidence type="ECO:0008006" key="3">
    <source>
        <dbReference type="Google" id="ProtNLM"/>
    </source>
</evidence>
<proteinExistence type="predicted"/>
<dbReference type="Proteomes" id="UP000288216">
    <property type="component" value="Unassembled WGS sequence"/>
</dbReference>
<dbReference type="Pfam" id="PF11107">
    <property type="entry name" value="FANCF"/>
    <property type="match status" value="1"/>
</dbReference>
<comment type="caution">
    <text evidence="1">The sequence shown here is derived from an EMBL/GenBank/DDBJ whole genome shotgun (WGS) entry which is preliminary data.</text>
</comment>
<gene>
    <name evidence="1" type="ORF">scyTo_0010605</name>
</gene>
<dbReference type="InterPro" id="IPR035428">
    <property type="entry name" value="FANCF"/>
</dbReference>
<evidence type="ECO:0000313" key="2">
    <source>
        <dbReference type="Proteomes" id="UP000288216"/>
    </source>
</evidence>
<evidence type="ECO:0000313" key="1">
    <source>
        <dbReference type="EMBL" id="GCB69691.1"/>
    </source>
</evidence>
<dbReference type="PANTHER" id="PTHR14449">
    <property type="entry name" value="FANCONI ANEMIA GROUP F PROTEIN FANCF"/>
    <property type="match status" value="1"/>
</dbReference>
<dbReference type="PANTHER" id="PTHR14449:SF2">
    <property type="entry name" value="FANCONI ANEMIA GROUP F PROTEIN"/>
    <property type="match status" value="1"/>
</dbReference>